<name>A0A1B8GLM0_9PEZI</name>
<proteinExistence type="predicted"/>
<dbReference type="EMBL" id="KV460226">
    <property type="protein sequence ID" value="OBT96734.2"/>
    <property type="molecule type" value="Genomic_DNA"/>
</dbReference>
<evidence type="ECO:0000256" key="5">
    <source>
        <dbReference type="ARBA" id="ARBA00023242"/>
    </source>
</evidence>
<dbReference type="STRING" id="342668.A0A1B8GLM0"/>
<accession>A0A1B8GLM0</accession>
<protein>
    <recommendedName>
        <fullName evidence="6">Xylanolytic transcriptional activator regulatory domain-containing protein</fullName>
    </recommendedName>
</protein>
<dbReference type="AlphaFoldDB" id="A0A1B8GLM0"/>
<dbReference type="GO" id="GO:0006351">
    <property type="term" value="P:DNA-templated transcription"/>
    <property type="evidence" value="ECO:0007669"/>
    <property type="project" value="InterPro"/>
</dbReference>
<dbReference type="Proteomes" id="UP000091956">
    <property type="component" value="Unassembled WGS sequence"/>
</dbReference>
<dbReference type="InterPro" id="IPR007219">
    <property type="entry name" value="XnlR_reg_dom"/>
</dbReference>
<keyword evidence="2" id="KW-0862">Zinc</keyword>
<dbReference type="GO" id="GO:0008270">
    <property type="term" value="F:zinc ion binding"/>
    <property type="evidence" value="ECO:0007669"/>
    <property type="project" value="InterPro"/>
</dbReference>
<organism evidence="7 8">
    <name type="scientific">Pseudogymnoascus verrucosus</name>
    <dbReference type="NCBI Taxonomy" id="342668"/>
    <lineage>
        <taxon>Eukaryota</taxon>
        <taxon>Fungi</taxon>
        <taxon>Dikarya</taxon>
        <taxon>Ascomycota</taxon>
        <taxon>Pezizomycotina</taxon>
        <taxon>Leotiomycetes</taxon>
        <taxon>Thelebolales</taxon>
        <taxon>Thelebolaceae</taxon>
        <taxon>Pseudogymnoascus</taxon>
    </lineage>
</organism>
<reference evidence="8" key="2">
    <citation type="journal article" date="2018" name="Nat. Commun.">
        <title>Extreme sensitivity to ultraviolet light in the fungal pathogen causing white-nose syndrome of bats.</title>
        <authorList>
            <person name="Palmer J.M."/>
            <person name="Drees K.P."/>
            <person name="Foster J.T."/>
            <person name="Lindner D.L."/>
        </authorList>
    </citation>
    <scope>NUCLEOTIDE SEQUENCE [LARGE SCALE GENOMIC DNA]</scope>
    <source>
        <strain evidence="8">UAMH 10579</strain>
    </source>
</reference>
<evidence type="ECO:0000256" key="4">
    <source>
        <dbReference type="ARBA" id="ARBA00023163"/>
    </source>
</evidence>
<evidence type="ECO:0000313" key="7">
    <source>
        <dbReference type="EMBL" id="OBT96734.2"/>
    </source>
</evidence>
<keyword evidence="5" id="KW-0539">Nucleus</keyword>
<dbReference type="GeneID" id="28837600"/>
<evidence type="ECO:0000256" key="3">
    <source>
        <dbReference type="ARBA" id="ARBA00023015"/>
    </source>
</evidence>
<evidence type="ECO:0000313" key="8">
    <source>
        <dbReference type="Proteomes" id="UP000091956"/>
    </source>
</evidence>
<evidence type="ECO:0000256" key="2">
    <source>
        <dbReference type="ARBA" id="ARBA00022833"/>
    </source>
</evidence>
<dbReference type="RefSeq" id="XP_059319710.1">
    <property type="nucleotide sequence ID" value="XM_059463597.1"/>
</dbReference>
<dbReference type="CDD" id="cd12148">
    <property type="entry name" value="fungal_TF_MHR"/>
    <property type="match status" value="1"/>
</dbReference>
<keyword evidence="8" id="KW-1185">Reference proteome</keyword>
<keyword evidence="4" id="KW-0804">Transcription</keyword>
<feature type="domain" description="Xylanolytic transcriptional activator regulatory" evidence="6">
    <location>
        <begin position="273"/>
        <end position="470"/>
    </location>
</feature>
<keyword evidence="1" id="KW-0479">Metal-binding</keyword>
<evidence type="ECO:0000256" key="1">
    <source>
        <dbReference type="ARBA" id="ARBA00022723"/>
    </source>
</evidence>
<dbReference type="PANTHER" id="PTHR47660">
    <property type="entry name" value="TRANSCRIPTION FACTOR WITH C2H2 AND ZN(2)-CYS(6) DNA BINDING DOMAIN (EUROFUNG)-RELATED-RELATED"/>
    <property type="match status" value="1"/>
</dbReference>
<dbReference type="Pfam" id="PF04082">
    <property type="entry name" value="Fungal_trans"/>
    <property type="match status" value="1"/>
</dbReference>
<evidence type="ECO:0000259" key="6">
    <source>
        <dbReference type="Pfam" id="PF04082"/>
    </source>
</evidence>
<keyword evidence="3" id="KW-0805">Transcription regulation</keyword>
<dbReference type="GO" id="GO:0003677">
    <property type="term" value="F:DNA binding"/>
    <property type="evidence" value="ECO:0007669"/>
    <property type="project" value="InterPro"/>
</dbReference>
<dbReference type="PANTHER" id="PTHR47660:SF2">
    <property type="entry name" value="TRANSCRIPTION FACTOR WITH C2H2 AND ZN(2)-CYS(6) DNA BINDING DOMAIN (EUROFUNG)"/>
    <property type="match status" value="1"/>
</dbReference>
<reference evidence="7 8" key="1">
    <citation type="submission" date="2016-03" db="EMBL/GenBank/DDBJ databases">
        <title>Comparative genomics of Pseudogymnoascus destructans, the fungus causing white-nose syndrome of bats.</title>
        <authorList>
            <person name="Palmer J.M."/>
            <person name="Drees K.P."/>
            <person name="Foster J.T."/>
            <person name="Lindner D.L."/>
        </authorList>
    </citation>
    <scope>NUCLEOTIDE SEQUENCE [LARGE SCALE GENOMIC DNA]</scope>
    <source>
        <strain evidence="7 8">UAMH 10579</strain>
    </source>
</reference>
<sequence length="778" mass="85851">MDYTSGSNLVLGELASRGGEHVIDPAQSHNRDDMSMSLPMETSLSSNALIDCDESEFADFLREVMMPTTLEPFNGQQPVSQGTDAQSMALRDVLSFGLESNLELNDQDYTLMDFYQGKAVYDTAYVKEVIDISSLQYEMPTPQSNAPTEKVAERLALGIEAFRKSLWCWTPVRADTGLVEQENFTLHPSEMSSPAAHFAESMHVNTESLNAAGRDKIISMVLSTCLRSSFTKVMSSFPSVELLDNLLHCFLAYHIMQSDTWIHSPTLKIGGQNAELLGSIVSAGAALSTSFTIRKLGFAIHEAVRRSLPVVCEENNSMTRDLGLLQALALNLDVGLWSGNKRKMELAESHALTVITMCRRAGRFLRSNYVAIIPLEGDEGEALENKWRSWAQQESFKRLVFHLFIRDAQTSISLMNPTIISYAELSLPLPESRNLFLARTAAEWKSTYLTQTSSINSNERIPSLQQCLHDISPLNSPSVKAAIDSALSHSIIAYGIWGLILEYRQLNSVAKAYPSIRLSSSFLVLGHRHQELRELLEPFSASLPEPGPGRKNQSSIALQSKLLTELLITNLYVSFDSLQVFAGREGEEEARRVYPSLQQWAASREARTAVFHAGQIVRYAKLLNNRRGLQGGLRDFFAVAVYHSALTFWAFGVLSLRPNAQHDQNESELPLVGGVNSVDEAGDNSGEELVRLDVEESSFTKSFIALQRGIPCFLVSEADGCTSEEIAMLREPGSVMNAIVKILRGVVGGDEAPPPPLVENLSQLIRELGAAARGVIVK</sequence>
<gene>
    <name evidence="7" type="ORF">VE01_04214</name>
</gene>